<evidence type="ECO:0000313" key="2">
    <source>
        <dbReference type="Proteomes" id="UP000774699"/>
    </source>
</evidence>
<evidence type="ECO:0000313" key="1">
    <source>
        <dbReference type="EMBL" id="MBM3282272.1"/>
    </source>
</evidence>
<dbReference type="AlphaFoldDB" id="A0A8T4C6S9"/>
<accession>A0A8T4C6S9</accession>
<protein>
    <recommendedName>
        <fullName evidence="3">S-layer protein</fullName>
    </recommendedName>
</protein>
<name>A0A8T4C6S9_9ARCH</name>
<comment type="caution">
    <text evidence="1">The sequence shown here is derived from an EMBL/GenBank/DDBJ whole genome shotgun (WGS) entry which is preliminary data.</text>
</comment>
<organism evidence="1 2">
    <name type="scientific">Candidatus Iainarchaeum sp</name>
    <dbReference type="NCBI Taxonomy" id="3101447"/>
    <lineage>
        <taxon>Archaea</taxon>
        <taxon>Candidatus Iainarchaeota</taxon>
        <taxon>Candidatus Iainarchaeia</taxon>
        <taxon>Candidatus Iainarchaeales</taxon>
        <taxon>Candidatus Iainarchaeaceae</taxon>
        <taxon>Candidatus Iainarchaeum</taxon>
    </lineage>
</organism>
<gene>
    <name evidence="1" type="ORF">FJY86_02950</name>
</gene>
<evidence type="ECO:0008006" key="3">
    <source>
        <dbReference type="Google" id="ProtNLM"/>
    </source>
</evidence>
<dbReference type="EMBL" id="VGJJ01000020">
    <property type="protein sequence ID" value="MBM3282272.1"/>
    <property type="molecule type" value="Genomic_DNA"/>
</dbReference>
<proteinExistence type="predicted"/>
<reference evidence="1" key="1">
    <citation type="submission" date="2019-03" db="EMBL/GenBank/DDBJ databases">
        <title>Lake Tanganyika Metagenome-Assembled Genomes (MAGs).</title>
        <authorList>
            <person name="Tran P."/>
        </authorList>
    </citation>
    <scope>NUCLEOTIDE SEQUENCE</scope>
    <source>
        <strain evidence="1">M_DeepCast_50m_m2_156</strain>
    </source>
</reference>
<dbReference type="Proteomes" id="UP000774699">
    <property type="component" value="Unassembled WGS sequence"/>
</dbReference>
<sequence length="965" mass="101247">MVSAITSTEAKAVVYSAEMSPNVNIVVGSSAAVSDGVWAGNIARKVVEKAVMEKVYTGGTGNGTAVVTDLAAVLSLGGTVTVSGGKMFDNTTIDSVSGQTEYAQAITQDPLSFLKDETVSYKFNGTTTSIDVKETIGVSLDARFSTDSDVRDLVAEVGAGDINYSLSLGGGIPTSASANSTTDFEDGTDDNIRIPFFGKTYLVHKVFQSDSNVVSEVKLIEDKAKQTFVAGESFNVQGKGDYAGQTLTVTVVSVVATGPAATAYQAKFNLTDEAGNVIDTQTVESGNDVEFEDSEGDEVVSGTIYLDSASVNTGTNEGTVDVLVGTSSLRLLDGENYPYDEQIDTDNVDGPYTVTLNETASANRLTSIVIANQEKDEGDDSTSGEIVDTWGFSVFDDDMPLYSKNNALTDAGKDGDYSFNFLDGTGALGEDFFTISFNGLENDEELTYIQIGNNEVTFRDAQDSTHTVPMWWVESEVGNPAAAGNDGKKFTFDGTQELWYDMNTSSTDFNVANGSILNGVSVVLTTNAANITLKTDGGTVDVNSQATTPVTINGITYTAARASAAGVQLTADGYIRFADSELTTSVSSSDLLQGLAGANNVTGTQFDNVFFYDDSNATNGRVSASTGPVLLPLSGDNYNVAYSFFVSEASTSSVTKGVYFMLAGNPGPSQHTSSTSVQRIPNGSSIQNSKNLAFLGTDTGEDGTVDVNYYFPQIDDLGQDDSSTTIYNSVFGVDENGTSSYSARVYIDNKSDQISNTDDTDISVPTSDVNYGWGGFGMNGVTFNLEYEDSDSLEMAWTDWGTKISIADNETAEFWIPENRPSVEFVVTGASSTTTVEDGEEMTIEEGETGTFTTGTQVTVKDITYTATVSDGSTVVTSGSGFTYTTPAALNGKAQVYTDAQSVAGPKIVVGGPAVNALATEVADMLNAAGDKVAGVYGSNIIVAGYTAADTGAAAQELISALDAI</sequence>